<feature type="domain" description="DOP1-like C-terminal" evidence="1">
    <location>
        <begin position="2"/>
        <end position="172"/>
    </location>
</feature>
<proteinExistence type="predicted"/>
<dbReference type="PANTHER" id="PTHR14042">
    <property type="entry name" value="DOPEY-RELATED"/>
    <property type="match status" value="1"/>
</dbReference>
<gene>
    <name evidence="2" type="ORF">IWW36_002142</name>
</gene>
<dbReference type="GO" id="GO:0005829">
    <property type="term" value="C:cytosol"/>
    <property type="evidence" value="ECO:0007669"/>
    <property type="project" value="GOC"/>
</dbReference>
<dbReference type="GO" id="GO:0005802">
    <property type="term" value="C:trans-Golgi network"/>
    <property type="evidence" value="ECO:0007669"/>
    <property type="project" value="TreeGrafter"/>
</dbReference>
<evidence type="ECO:0000313" key="3">
    <source>
        <dbReference type="Proteomes" id="UP001139887"/>
    </source>
</evidence>
<dbReference type="GO" id="GO:0005768">
    <property type="term" value="C:endosome"/>
    <property type="evidence" value="ECO:0007669"/>
    <property type="project" value="TreeGrafter"/>
</dbReference>
<protein>
    <recommendedName>
        <fullName evidence="1">DOP1-like C-terminal domain-containing protein</fullName>
    </recommendedName>
</protein>
<dbReference type="InterPro" id="IPR056457">
    <property type="entry name" value="DOP1_C"/>
</dbReference>
<dbReference type="Proteomes" id="UP001139887">
    <property type="component" value="Unassembled WGS sequence"/>
</dbReference>
<evidence type="ECO:0000313" key="2">
    <source>
        <dbReference type="EMBL" id="KAJ2850140.1"/>
    </source>
</evidence>
<name>A0A9W8IFF2_9FUNG</name>
<sequence>MLLTELMRLCLQQLNREGSEDREQANLFLAACKFLDLLFVLGTEDFMVHQWIFITDTIDALYGSRSASHALLDQLSARLLSMPSKRRSAFKKKDLSYPPILLEDNDDNSNLIFSSSVTEVDSSLGLDMDATELQTLGGRPLKRPLISIRSISSVKELDMFVHNASAQAFQSAFTTAVPDTEYIEALLLSDIMYLDFTSAANNQSPSMAPAGFISDFEL</sequence>
<dbReference type="EMBL" id="JANBUW010000043">
    <property type="protein sequence ID" value="KAJ2850140.1"/>
    <property type="molecule type" value="Genomic_DNA"/>
</dbReference>
<reference evidence="2" key="1">
    <citation type="submission" date="2022-07" db="EMBL/GenBank/DDBJ databases">
        <title>Phylogenomic reconstructions and comparative analyses of Kickxellomycotina fungi.</title>
        <authorList>
            <person name="Reynolds N.K."/>
            <person name="Stajich J.E."/>
            <person name="Barry K."/>
            <person name="Grigoriev I.V."/>
            <person name="Crous P."/>
            <person name="Smith M.E."/>
        </authorList>
    </citation>
    <scope>NUCLEOTIDE SEQUENCE</scope>
    <source>
        <strain evidence="2">NRRL 1566</strain>
    </source>
</reference>
<evidence type="ECO:0000259" key="1">
    <source>
        <dbReference type="Pfam" id="PF24598"/>
    </source>
</evidence>
<dbReference type="InterPro" id="IPR040314">
    <property type="entry name" value="DOP1"/>
</dbReference>
<accession>A0A9W8IFF2</accession>
<dbReference type="PANTHER" id="PTHR14042:SF24">
    <property type="entry name" value="PROTEIN DOPEY-1 HOMOLOG"/>
    <property type="match status" value="1"/>
</dbReference>
<dbReference type="Pfam" id="PF24598">
    <property type="entry name" value="DOP1_C"/>
    <property type="match status" value="1"/>
</dbReference>
<dbReference type="OrthoDB" id="297643at2759"/>
<comment type="caution">
    <text evidence="2">The sequence shown here is derived from an EMBL/GenBank/DDBJ whole genome shotgun (WGS) entry which is preliminary data.</text>
</comment>
<dbReference type="GO" id="GO:0006895">
    <property type="term" value="P:Golgi to endosome transport"/>
    <property type="evidence" value="ECO:0007669"/>
    <property type="project" value="InterPro"/>
</dbReference>
<keyword evidence="3" id="KW-1185">Reference proteome</keyword>
<dbReference type="AlphaFoldDB" id="A0A9W8IFF2"/>
<organism evidence="2 3">
    <name type="scientific">Coemansia brasiliensis</name>
    <dbReference type="NCBI Taxonomy" id="2650707"/>
    <lineage>
        <taxon>Eukaryota</taxon>
        <taxon>Fungi</taxon>
        <taxon>Fungi incertae sedis</taxon>
        <taxon>Zoopagomycota</taxon>
        <taxon>Kickxellomycotina</taxon>
        <taxon>Kickxellomycetes</taxon>
        <taxon>Kickxellales</taxon>
        <taxon>Kickxellaceae</taxon>
        <taxon>Coemansia</taxon>
    </lineage>
</organism>